<reference evidence="3" key="1">
    <citation type="journal article" date="2011" name="Proc. Natl. Acad. Sci. U.S.A.">
        <title>Obligate biotrophy features unraveled by the genomic analysis of rust fungi.</title>
        <authorList>
            <person name="Duplessis S."/>
            <person name="Cuomo C.A."/>
            <person name="Lin Y.-C."/>
            <person name="Aerts A."/>
            <person name="Tisserant E."/>
            <person name="Veneault-Fourrey C."/>
            <person name="Joly D.L."/>
            <person name="Hacquard S."/>
            <person name="Amselem J."/>
            <person name="Cantarel B.L."/>
            <person name="Chiu R."/>
            <person name="Coutinho P.M."/>
            <person name="Feau N."/>
            <person name="Field M."/>
            <person name="Frey P."/>
            <person name="Gelhaye E."/>
            <person name="Goldberg J."/>
            <person name="Grabherr M.G."/>
            <person name="Kodira C.D."/>
            <person name="Kohler A."/>
            <person name="Kuees U."/>
            <person name="Lindquist E.A."/>
            <person name="Lucas S.M."/>
            <person name="Mago R."/>
            <person name="Mauceli E."/>
            <person name="Morin E."/>
            <person name="Murat C."/>
            <person name="Pangilinan J.L."/>
            <person name="Park R."/>
            <person name="Pearson M."/>
            <person name="Quesneville H."/>
            <person name="Rouhier N."/>
            <person name="Sakthikumar S."/>
            <person name="Salamov A.A."/>
            <person name="Schmutz J."/>
            <person name="Selles B."/>
            <person name="Shapiro H."/>
            <person name="Tanguay P."/>
            <person name="Tuskan G.A."/>
            <person name="Henrissat B."/>
            <person name="Van de Peer Y."/>
            <person name="Rouze P."/>
            <person name="Ellis J.G."/>
            <person name="Dodds P.N."/>
            <person name="Schein J.E."/>
            <person name="Zhong S."/>
            <person name="Hamelin R.C."/>
            <person name="Grigoriev I.V."/>
            <person name="Szabo L.J."/>
            <person name="Martin F."/>
        </authorList>
    </citation>
    <scope>NUCLEOTIDE SEQUENCE [LARGE SCALE GENOMIC DNA]</scope>
    <source>
        <strain evidence="3">98AG31 / pathotype 3-4-7</strain>
    </source>
</reference>
<dbReference type="RefSeq" id="XP_007413693.1">
    <property type="nucleotide sequence ID" value="XM_007413631.1"/>
</dbReference>
<dbReference type="InParanoid" id="F4RX45"/>
<name>F4RX45_MELLP</name>
<dbReference type="AlphaFoldDB" id="F4RX45"/>
<proteinExistence type="predicted"/>
<sequence>MYLRTSRAGLDRIPFHAGSIATQETCPRGVSQKGLSPPVKCESLVSVCPLALCMNEKDQGVWRTQAIWVSAGTQKESTPKKINKGGLSAEEWRHQRLSGTHHPHYNPPKQQMTTPATDQSSMDNLVEDPQTPPSMLRMARKNLAPGSFISEDAHELSRPFVNIKMKVVIKCLITRYFLDSKTKTYTHYLKDKGQITPCVEWLLMGQLWHLAKLPEFKRTFPKGFQVANRRRSFQVLHLVEECAVMMRLRLRDLLLFNVSVTHNGVVPDLTHLILKCLIAVEMVCRNPQANALPPIWQRVDAKITYITQTIPETQQKRYHKTLRDLNRLVFDGVKTFPQILKQDFAAIAAALNERPV</sequence>
<dbReference type="EMBL" id="GL883127">
    <property type="protein sequence ID" value="EGG02900.1"/>
    <property type="molecule type" value="Genomic_DNA"/>
</dbReference>
<dbReference type="HOGENOM" id="CLU_778627_0_0_1"/>
<feature type="compositionally biased region" description="Polar residues" evidence="1">
    <location>
        <begin position="108"/>
        <end position="121"/>
    </location>
</feature>
<dbReference type="KEGG" id="mlr:MELLADRAFT_109638"/>
<keyword evidence="3" id="KW-1185">Reference proteome</keyword>
<gene>
    <name evidence="2" type="ORF">MELLADRAFT_109638</name>
</gene>
<evidence type="ECO:0000313" key="2">
    <source>
        <dbReference type="EMBL" id="EGG02900.1"/>
    </source>
</evidence>
<evidence type="ECO:0000313" key="3">
    <source>
        <dbReference type="Proteomes" id="UP000001072"/>
    </source>
</evidence>
<dbReference type="VEuPathDB" id="FungiDB:MELLADRAFT_109638"/>
<evidence type="ECO:0000256" key="1">
    <source>
        <dbReference type="SAM" id="MobiDB-lite"/>
    </source>
</evidence>
<protein>
    <submittedName>
        <fullName evidence="2">Uncharacterized protein</fullName>
    </submittedName>
</protein>
<feature type="region of interest" description="Disordered" evidence="1">
    <location>
        <begin position="98"/>
        <end position="121"/>
    </location>
</feature>
<dbReference type="Proteomes" id="UP000001072">
    <property type="component" value="Unassembled WGS sequence"/>
</dbReference>
<organism evidence="3">
    <name type="scientific">Melampsora larici-populina (strain 98AG31 / pathotype 3-4-7)</name>
    <name type="common">Poplar leaf rust fungus</name>
    <dbReference type="NCBI Taxonomy" id="747676"/>
    <lineage>
        <taxon>Eukaryota</taxon>
        <taxon>Fungi</taxon>
        <taxon>Dikarya</taxon>
        <taxon>Basidiomycota</taxon>
        <taxon>Pucciniomycotina</taxon>
        <taxon>Pucciniomycetes</taxon>
        <taxon>Pucciniales</taxon>
        <taxon>Melampsoraceae</taxon>
        <taxon>Melampsora</taxon>
    </lineage>
</organism>
<dbReference type="GeneID" id="18923821"/>
<accession>F4RX45</accession>